<feature type="transmembrane region" description="Helical" evidence="1">
    <location>
        <begin position="316"/>
        <end position="339"/>
    </location>
</feature>
<feature type="transmembrane region" description="Helical" evidence="1">
    <location>
        <begin position="20"/>
        <end position="49"/>
    </location>
</feature>
<dbReference type="EMBL" id="CP007032">
    <property type="protein sequence ID" value="AHF08709.1"/>
    <property type="molecule type" value="Genomic_DNA"/>
</dbReference>
<dbReference type="eggNOG" id="COG3307">
    <property type="taxonomic scope" value="Bacteria"/>
</dbReference>
<feature type="transmembrane region" description="Helical" evidence="1">
    <location>
        <begin position="435"/>
        <end position="455"/>
    </location>
</feature>
<sequence>MGETLDRGSKARDNNVRSLAFFLGFSVLAHGIFFPQEWLWLGAGLAFVLSWEAWKRVEISELHELKEIQITLSITDGLLFILIGLSLLGLYHPVKRSEGLLDAIRWGILWMVYHQSREIPKGLQQEKMLSWIEGIGAFLAILAWIRPLSLWVQGQGLFLAGTQRLSSLLGYPNALGVYLATVLLLRPHSKIIQALLFLSLLSTGSRAAVFLFLMVWSIRGLIRWRVGGILSSVREGIFIGILIISGLLLTWGLNPGALHHLFDWGIQNSIGERLLYIRDGLRLAWAHQGMPQAGGWLAFPIAQNIPYWTTDPHSTLIRVLLNQGVYGVLAIILWTILIFKKMAMGRKYRYMHTSLLTQEGGNRRQEIFSALLFLILHSMIDVDFLFGTLGILFSILLGIFLTQQAQVISPPYRVRGSRINDLKRHLIFKSIFKKNLLAGLLFLFSALALLGAWVYPQWLDPSKALAQELAEVTGNKQRTLEILKKSLIEDQTQLKVRREIADIELEIKGAKGLAAAENVLAWEKFDLRTYEWIQGRVLEEAEKRRTTDPSDALILYQWCESVPSRLKDIATVSTFEGRLWPASANVQPSELMKLLESTAKDRQLTLF</sequence>
<keyword evidence="3" id="KW-1185">Reference proteome</keyword>
<feature type="transmembrane region" description="Helical" evidence="1">
    <location>
        <begin position="128"/>
        <end position="145"/>
    </location>
</feature>
<keyword evidence="1" id="KW-1133">Transmembrane helix</keyword>
<evidence type="ECO:0000313" key="3">
    <source>
        <dbReference type="Proteomes" id="UP000010847"/>
    </source>
</evidence>
<evidence type="ECO:0000313" key="2">
    <source>
        <dbReference type="EMBL" id="AHF08709.1"/>
    </source>
</evidence>
<accession>W0EHP1</accession>
<feature type="transmembrane region" description="Helical" evidence="1">
    <location>
        <begin position="236"/>
        <end position="253"/>
    </location>
</feature>
<gene>
    <name evidence="2" type="ORF">DESME_15390</name>
</gene>
<keyword evidence="1" id="KW-0472">Membrane</keyword>
<organism evidence="2 3">
    <name type="scientific">Desulfitobacterium metallireducens DSM 15288</name>
    <dbReference type="NCBI Taxonomy" id="871968"/>
    <lineage>
        <taxon>Bacteria</taxon>
        <taxon>Bacillati</taxon>
        <taxon>Bacillota</taxon>
        <taxon>Clostridia</taxon>
        <taxon>Eubacteriales</taxon>
        <taxon>Desulfitobacteriaceae</taxon>
        <taxon>Desulfitobacterium</taxon>
    </lineage>
</organism>
<name>W0EHP1_9FIRM</name>
<reference evidence="2 3" key="1">
    <citation type="submission" date="2013-12" db="EMBL/GenBank/DDBJ databases">
        <authorList>
            <consortium name="DOE Joint Genome Institute"/>
            <person name="Smidt H."/>
            <person name="Huntemann M."/>
            <person name="Han J."/>
            <person name="Chen A."/>
            <person name="Kyrpides N."/>
            <person name="Mavromatis K."/>
            <person name="Markowitz V."/>
            <person name="Palaniappan K."/>
            <person name="Ivanova N."/>
            <person name="Schaumberg A."/>
            <person name="Pati A."/>
            <person name="Liolios K."/>
            <person name="Nordberg H.P."/>
            <person name="Cantor M.N."/>
            <person name="Hua S.X."/>
            <person name="Woyke T."/>
        </authorList>
    </citation>
    <scope>NUCLEOTIDE SEQUENCE [LARGE SCALE GENOMIC DNA]</scope>
    <source>
        <strain evidence="3">DSM 15288</strain>
    </source>
</reference>
<protein>
    <submittedName>
        <fullName evidence="2">Uncharacterized protein</fullName>
    </submittedName>
</protein>
<feature type="transmembrane region" description="Helical" evidence="1">
    <location>
        <begin position="70"/>
        <end position="91"/>
    </location>
</feature>
<feature type="transmembrane region" description="Helical" evidence="1">
    <location>
        <begin position="165"/>
        <end position="185"/>
    </location>
</feature>
<dbReference type="HOGENOM" id="CLU_459866_0_0_9"/>
<dbReference type="STRING" id="871968.DESME_15390"/>
<feature type="transmembrane region" description="Helical" evidence="1">
    <location>
        <begin position="191"/>
        <end position="216"/>
    </location>
</feature>
<keyword evidence="1" id="KW-0812">Transmembrane</keyword>
<dbReference type="Proteomes" id="UP000010847">
    <property type="component" value="Chromosome"/>
</dbReference>
<evidence type="ECO:0000256" key="1">
    <source>
        <dbReference type="SAM" id="Phobius"/>
    </source>
</evidence>
<dbReference type="AlphaFoldDB" id="W0EHP1"/>
<proteinExistence type="predicted"/>
<dbReference type="KEGG" id="dmt:DESME_15390"/>